<keyword evidence="1" id="KW-0732">Signal</keyword>
<dbReference type="OrthoDB" id="622552at2"/>
<reference evidence="2 3" key="1">
    <citation type="submission" date="2019-04" db="EMBL/GenBank/DDBJ databases">
        <title>Pedobacter sp. RP-3-22 sp. nov., isolated from Arctic soil.</title>
        <authorList>
            <person name="Dahal R.H."/>
            <person name="Kim D.-U."/>
        </authorList>
    </citation>
    <scope>NUCLEOTIDE SEQUENCE [LARGE SCALE GENOMIC DNA]</scope>
    <source>
        <strain evidence="2 3">RP-3-22</strain>
    </source>
</reference>
<gene>
    <name evidence="2" type="ORF">FA048_03400</name>
</gene>
<name>A0A4U1CYZ6_9SPHI</name>
<dbReference type="RefSeq" id="WP_136838803.1">
    <property type="nucleotide sequence ID" value="NZ_SWBR01000001.1"/>
</dbReference>
<dbReference type="InterPro" id="IPR018707">
    <property type="entry name" value="LpxR"/>
</dbReference>
<dbReference type="AlphaFoldDB" id="A0A4U1CYZ6"/>
<organism evidence="2 3">
    <name type="scientific">Pedobacter polaris</name>
    <dbReference type="NCBI Taxonomy" id="2571273"/>
    <lineage>
        <taxon>Bacteria</taxon>
        <taxon>Pseudomonadati</taxon>
        <taxon>Bacteroidota</taxon>
        <taxon>Sphingobacteriia</taxon>
        <taxon>Sphingobacteriales</taxon>
        <taxon>Sphingobacteriaceae</taxon>
        <taxon>Pedobacter</taxon>
    </lineage>
</organism>
<evidence type="ECO:0000313" key="3">
    <source>
        <dbReference type="Proteomes" id="UP000309488"/>
    </source>
</evidence>
<comment type="caution">
    <text evidence="2">The sequence shown here is derived from an EMBL/GenBank/DDBJ whole genome shotgun (WGS) entry which is preliminary data.</text>
</comment>
<proteinExistence type="predicted"/>
<feature type="chain" id="PRO_5020785329" evidence="1">
    <location>
        <begin position="23"/>
        <end position="361"/>
    </location>
</feature>
<feature type="signal peptide" evidence="1">
    <location>
        <begin position="1"/>
        <end position="22"/>
    </location>
</feature>
<evidence type="ECO:0000256" key="1">
    <source>
        <dbReference type="SAM" id="SignalP"/>
    </source>
</evidence>
<dbReference type="Proteomes" id="UP000309488">
    <property type="component" value="Unassembled WGS sequence"/>
</dbReference>
<protein>
    <submittedName>
        <fullName evidence="2">Lipid A deacylase LpxR family protein</fullName>
    </submittedName>
</protein>
<dbReference type="EMBL" id="SWBR01000001">
    <property type="protein sequence ID" value="TKC12678.1"/>
    <property type="molecule type" value="Genomic_DNA"/>
</dbReference>
<keyword evidence="3" id="KW-1185">Reference proteome</keyword>
<evidence type="ECO:0000313" key="2">
    <source>
        <dbReference type="EMBL" id="TKC12678.1"/>
    </source>
</evidence>
<dbReference type="Pfam" id="PF09982">
    <property type="entry name" value="LpxR"/>
    <property type="match status" value="1"/>
</dbReference>
<dbReference type="InterPro" id="IPR037107">
    <property type="entry name" value="Put_OMP_sf"/>
</dbReference>
<dbReference type="Gene3D" id="2.40.128.140">
    <property type="entry name" value="Outer membrane protein"/>
    <property type="match status" value="1"/>
</dbReference>
<sequence length="361" mass="40152">MNKAIKLLILVMVLALNNKAQVSTSDIHRVGLVVDQDYFMKFVKPSLNRDLNYTMGAALPAFQYSKMAEKGWVYAPHRFLSKIFLGKSYKNHELVDAGIFLANTTFTPDYLGNLTDPGSLYKRNNDRPFASLNFIGTSVGLANATGDGLFTLSLNVGAIGLNVSNWVQTTIHEGRKGSPIPYGWEDQISIGGEPTVLLAGKKDWLLLGKADGRGYFQLSSNAELRAGYYTSTGIGLNTRIGLLDTRNWMVNTLPLGNATKRLATQKNLSELYLMGGVKANAWIYNALLMGQFKANKYEMSFSELRKGTLDWNIGVGGKIPFSTKKALRLSAMAVGRSPEFKTVSEFERWHSWVNLQAYYEW</sequence>
<accession>A0A4U1CYZ6</accession>